<dbReference type="EMBL" id="CP139472">
    <property type="protein sequence ID" value="WPU47733.1"/>
    <property type="molecule type" value="Genomic_DNA"/>
</dbReference>
<evidence type="ECO:0000256" key="10">
    <source>
        <dbReference type="ARBA" id="ARBA00061478"/>
    </source>
</evidence>
<dbReference type="GeneID" id="91008990"/>
<dbReference type="SUPFAM" id="SSF52540">
    <property type="entry name" value="P-loop containing nucleoside triphosphate hydrolases"/>
    <property type="match status" value="2"/>
</dbReference>
<reference evidence="15 17" key="4">
    <citation type="submission" date="2023-11" db="EMBL/GenBank/DDBJ databases">
        <title>MicrobeMod: A computational toolkit for identifying prokaryotic methylation and restriction-modification with nanopore sequencing.</title>
        <authorList>
            <person name="Crits-Christoph A."/>
            <person name="Kang S.C."/>
            <person name="Lee H."/>
            <person name="Ostrov N."/>
        </authorList>
    </citation>
    <scope>NUCLEOTIDE SEQUENCE [LARGE SCALE GENOMIC DNA]</scope>
    <source>
        <strain evidence="15 17">ATCC 33173</strain>
    </source>
</reference>
<dbReference type="GO" id="GO:0006281">
    <property type="term" value="P:DNA repair"/>
    <property type="evidence" value="ECO:0007669"/>
    <property type="project" value="UniProtKB-KW"/>
</dbReference>
<dbReference type="FunFam" id="3.40.50.300:FF:000011">
    <property type="entry name" value="Putative ABC transporter ATP-binding component"/>
    <property type="match status" value="1"/>
</dbReference>
<dbReference type="HAMAP" id="MF_00848">
    <property type="entry name" value="Uup"/>
    <property type="match status" value="1"/>
</dbReference>
<dbReference type="InterPro" id="IPR037118">
    <property type="entry name" value="Val-tRNA_synth_C_sf"/>
</dbReference>
<keyword evidence="1 11" id="KW-0963">Cytoplasm</keyword>
<dbReference type="Pfam" id="PF00005">
    <property type="entry name" value="ABC_tran"/>
    <property type="match status" value="2"/>
</dbReference>
<evidence type="ECO:0000313" key="16">
    <source>
        <dbReference type="Proteomes" id="UP000008707"/>
    </source>
</evidence>
<reference evidence="16" key="3">
    <citation type="journal article" date="2011" name="Environ. Microbiol.">
        <title>A blueprint of ectoine metabolism from the genome of the industrial producer Halomonas elongata DSM 2581(T).</title>
        <authorList>
            <person name="Schwibbert K."/>
            <person name="Marin-Sanguino A."/>
            <person name="Bagyan I."/>
            <person name="Heidrich G."/>
            <person name="Lentzen G."/>
            <person name="Seitz H."/>
            <person name="Rampp M."/>
            <person name="Schuster S.C."/>
            <person name="Klenk H.P."/>
            <person name="Pfeiffer F."/>
            <person name="Oesterhelt D."/>
            <person name="Kunte H.J."/>
        </authorList>
    </citation>
    <scope>NUCLEOTIDE SEQUENCE [LARGE SCALE GENOMIC DNA]</scope>
    <source>
        <strain evidence="16">ATCC 33173 / DSM 2581 / NBRC 15536 / NCIMB 2198 / 1H9</strain>
    </source>
</reference>
<dbReference type="EC" id="3.6.1.-" evidence="11"/>
<dbReference type="HOGENOM" id="CLU_000604_36_0_6"/>
<dbReference type="InterPro" id="IPR032524">
    <property type="entry name" value="ABC_tran_C"/>
</dbReference>
<feature type="binding site" evidence="11">
    <location>
        <begin position="36"/>
        <end position="43"/>
    </location>
    <ligand>
        <name>ATP</name>
        <dbReference type="ChEBI" id="CHEBI:30616"/>
        <label>1</label>
    </ligand>
</feature>
<dbReference type="InterPro" id="IPR003593">
    <property type="entry name" value="AAA+_ATPase"/>
</dbReference>
<keyword evidence="5 11" id="KW-0378">Hydrolase</keyword>
<dbReference type="PROSITE" id="PS00211">
    <property type="entry name" value="ABC_TRANSPORTER_1"/>
    <property type="match status" value="2"/>
</dbReference>
<dbReference type="Gene3D" id="3.40.50.300">
    <property type="entry name" value="P-loop containing nucleotide triphosphate hydrolases"/>
    <property type="match status" value="2"/>
</dbReference>
<evidence type="ECO:0000313" key="14">
    <source>
        <dbReference type="EMBL" id="CBV41637.1"/>
    </source>
</evidence>
<dbReference type="OrthoDB" id="6130096at2"/>
<dbReference type="eggNOG" id="COG0488">
    <property type="taxonomic scope" value="Bacteria"/>
</dbReference>
<evidence type="ECO:0000256" key="3">
    <source>
        <dbReference type="ARBA" id="ARBA00022741"/>
    </source>
</evidence>
<dbReference type="Proteomes" id="UP001322512">
    <property type="component" value="Chromosome"/>
</dbReference>
<dbReference type="InterPro" id="IPR027417">
    <property type="entry name" value="P-loop_NTPase"/>
</dbReference>
<dbReference type="Proteomes" id="UP000008707">
    <property type="component" value="Chromosome"/>
</dbReference>
<feature type="domain" description="ABC transporter" evidence="13">
    <location>
        <begin position="4"/>
        <end position="248"/>
    </location>
</feature>
<dbReference type="EMBL" id="FN869568">
    <property type="protein sequence ID" value="CBV41637.1"/>
    <property type="molecule type" value="Genomic_DNA"/>
</dbReference>
<dbReference type="InterPro" id="IPR043686">
    <property type="entry name" value="Uup"/>
</dbReference>
<dbReference type="AlphaFoldDB" id="E1V874"/>
<keyword evidence="7 11" id="KW-0238">DNA-binding</keyword>
<dbReference type="PROSITE" id="PS50893">
    <property type="entry name" value="ABC_TRANSPORTER_2"/>
    <property type="match status" value="2"/>
</dbReference>
<dbReference type="PANTHER" id="PTHR42855:SF1">
    <property type="entry name" value="ABC TRANSPORTER DOMAIN-CONTAINING PROTEIN"/>
    <property type="match status" value="1"/>
</dbReference>
<keyword evidence="3 11" id="KW-0547">Nucleotide-binding</keyword>
<dbReference type="PANTHER" id="PTHR42855">
    <property type="entry name" value="ABC TRANSPORTER ATP-BINDING SUBUNIT"/>
    <property type="match status" value="1"/>
</dbReference>
<evidence type="ECO:0000256" key="11">
    <source>
        <dbReference type="HAMAP-Rule" id="MF_00848"/>
    </source>
</evidence>
<proteinExistence type="inferred from homology"/>
<dbReference type="GO" id="GO:0043022">
    <property type="term" value="F:ribosome binding"/>
    <property type="evidence" value="ECO:0007669"/>
    <property type="project" value="UniProtKB-UniRule"/>
</dbReference>
<evidence type="ECO:0000256" key="5">
    <source>
        <dbReference type="ARBA" id="ARBA00022801"/>
    </source>
</evidence>
<comment type="similarity">
    <text evidence="10 11">Belongs to the ABC transporter superfamily. ABCF family. Uup subfamily.</text>
</comment>
<comment type="catalytic activity">
    <reaction evidence="9 11">
        <text>ATP + H2O = ADP + phosphate + H(+)</text>
        <dbReference type="Rhea" id="RHEA:13065"/>
        <dbReference type="ChEBI" id="CHEBI:15377"/>
        <dbReference type="ChEBI" id="CHEBI:15378"/>
        <dbReference type="ChEBI" id="CHEBI:30616"/>
        <dbReference type="ChEBI" id="CHEBI:43474"/>
        <dbReference type="ChEBI" id="CHEBI:456216"/>
    </reaction>
</comment>
<evidence type="ECO:0000313" key="15">
    <source>
        <dbReference type="EMBL" id="WPU47733.1"/>
    </source>
</evidence>
<keyword evidence="4 11" id="KW-0227">DNA damage</keyword>
<reference evidence="14" key="1">
    <citation type="journal article" date="2010" name="Environ. Microbiol.">
        <title>A blueprint of ectoine metabolism from the genome of the industrial producer Halomonas elongata DSM 2581(T).</title>
        <authorList>
            <person name="Schwibbert K."/>
            <person name="Marin-Sanguino A."/>
            <person name="Bagyan I."/>
            <person name="Heidrich G."/>
            <person name="Lentzen G."/>
            <person name="Seitz H."/>
            <person name="Rampp M."/>
            <person name="Schuster S.C."/>
            <person name="Klenk H.P."/>
            <person name="Pfeiffer F."/>
            <person name="Oesterhelt D."/>
            <person name="Kunte H.J."/>
        </authorList>
    </citation>
    <scope>NUCLEOTIDE SEQUENCE</scope>
    <source>
        <strain evidence="14">Type strain: DSM 2581</strain>
    </source>
</reference>
<dbReference type="InterPro" id="IPR017871">
    <property type="entry name" value="ABC_transporter-like_CS"/>
</dbReference>
<comment type="function">
    <text evidence="11">Probably plays a role in ribosome assembly or function. May be involved in resolution of branched DNA intermediates that result from template switching in postreplication gaps. Binds DNA and has ATPase activity.</text>
</comment>
<dbReference type="GO" id="GO:0005737">
    <property type="term" value="C:cytoplasm"/>
    <property type="evidence" value="ECO:0007669"/>
    <property type="project" value="UniProtKB-SubCell"/>
</dbReference>
<dbReference type="Gene3D" id="1.10.287.380">
    <property type="entry name" value="Valyl-tRNA synthetase, C-terminal domain"/>
    <property type="match status" value="1"/>
</dbReference>
<evidence type="ECO:0000256" key="7">
    <source>
        <dbReference type="ARBA" id="ARBA00023125"/>
    </source>
</evidence>
<evidence type="ECO:0000313" key="17">
    <source>
        <dbReference type="Proteomes" id="UP001322512"/>
    </source>
</evidence>
<keyword evidence="6 11" id="KW-0067">ATP-binding</keyword>
<dbReference type="InterPro" id="IPR032781">
    <property type="entry name" value="ABC_tran_Xtn"/>
</dbReference>
<dbReference type="InterPro" id="IPR051309">
    <property type="entry name" value="ABCF_ATPase"/>
</dbReference>
<evidence type="ECO:0000256" key="2">
    <source>
        <dbReference type="ARBA" id="ARBA00022737"/>
    </source>
</evidence>
<keyword evidence="8 11" id="KW-0234">DNA repair</keyword>
<dbReference type="Pfam" id="PF12848">
    <property type="entry name" value="ABC_tran_Xtn"/>
    <property type="match status" value="1"/>
</dbReference>
<evidence type="ECO:0000259" key="13">
    <source>
        <dbReference type="PROSITE" id="PS50893"/>
    </source>
</evidence>
<dbReference type="Pfam" id="PF16326">
    <property type="entry name" value="ABC_tran_CTD"/>
    <property type="match status" value="1"/>
</dbReference>
<organism evidence="14 16">
    <name type="scientific">Halomonas elongata (strain ATCC 33173 / DSM 2581 / NBRC 15536 / NCIMB 2198 / 1H9)</name>
    <dbReference type="NCBI Taxonomy" id="768066"/>
    <lineage>
        <taxon>Bacteria</taxon>
        <taxon>Pseudomonadati</taxon>
        <taxon>Pseudomonadota</taxon>
        <taxon>Gammaproteobacteria</taxon>
        <taxon>Oceanospirillales</taxon>
        <taxon>Halomonadaceae</taxon>
        <taxon>Halomonas</taxon>
    </lineage>
</organism>
<evidence type="ECO:0000256" key="8">
    <source>
        <dbReference type="ARBA" id="ARBA00023204"/>
    </source>
</evidence>
<feature type="domain" description="ABC transporter" evidence="13">
    <location>
        <begin position="315"/>
        <end position="533"/>
    </location>
</feature>
<dbReference type="GO" id="GO:0003677">
    <property type="term" value="F:DNA binding"/>
    <property type="evidence" value="ECO:0007669"/>
    <property type="project" value="UniProtKB-UniRule"/>
</dbReference>
<comment type="subcellular location">
    <subcellularLocation>
        <location evidence="11">Cytoplasm</location>
    </subcellularLocation>
    <text evidence="11">Associates with ribosomes.</text>
</comment>
<dbReference type="RefSeq" id="WP_013331509.1">
    <property type="nucleotide sequence ID" value="NC_014532.2"/>
</dbReference>
<reference evidence="14" key="2">
    <citation type="submission" date="2010-05" db="EMBL/GenBank/DDBJ databases">
        <title>Revision and reannotation of the Halomonas elongata DSM 2581(T) genome.</title>
        <authorList>
            <person name="Pfeiffer F."/>
            <person name="Bagyan I."/>
            <person name="Alfaro-Espinoza G."/>
            <person name="Zamora-Lagos M.A."/>
            <person name="Habermann B."/>
            <person name="Oesterhelt D."/>
            <person name="Kunte H.J."/>
        </authorList>
    </citation>
    <scope>NUCLEOTIDE SEQUENCE</scope>
    <source>
        <strain evidence="14">Type strain: DSM 2581</strain>
    </source>
</reference>
<evidence type="ECO:0000256" key="6">
    <source>
        <dbReference type="ARBA" id="ARBA00022840"/>
    </source>
</evidence>
<dbReference type="GO" id="GO:0005524">
    <property type="term" value="F:ATP binding"/>
    <property type="evidence" value="ECO:0007669"/>
    <property type="project" value="UniProtKB-UniRule"/>
</dbReference>
<dbReference type="STRING" id="768066.HELO_1753"/>
<keyword evidence="2 11" id="KW-0677">Repeat</keyword>
<dbReference type="SMART" id="SM00382">
    <property type="entry name" value="AAA"/>
    <property type="match status" value="2"/>
</dbReference>
<protein>
    <recommendedName>
        <fullName evidence="11">ATP-binding protein Uup</fullName>
        <ecNumber evidence="11">3.6.1.-</ecNumber>
    </recommendedName>
</protein>
<evidence type="ECO:0000256" key="1">
    <source>
        <dbReference type="ARBA" id="ARBA00022490"/>
    </source>
</evidence>
<accession>E1V874</accession>
<dbReference type="FunFam" id="3.40.50.300:FF:000309">
    <property type="entry name" value="ABC transporter ATP-binding protein"/>
    <property type="match status" value="1"/>
</dbReference>
<name>E1V874_HALED</name>
<sequence length="647" mass="71736">MTLLRLERLQLAYGPQVLLDGADLVLEKGERLALVGRNGTGKSTLLKLVAGEITPDGGDIWRAPGLKIGVLAQELPDASGATIFDVVAQGLPEAGELLSEYHHLVQADDPDMSRMAQLQSRLEAIDGWSFHQRIDVVLTRLGLPEDAEMAGLSGGWRRRVALARALVAEPDLLLLDEPTNHLDLDTIAWLEEQLAAFNGAVLFITHDRAFLSRLATAILELDRGRLGRYPGDYAKYQEQKTHELEVEARENAEFDKKLAQEEAWIRQGIKARRTRNEGRVRALEQMRRERGERRERQGRANLAVESGERSGKRVVELKNVTQRFGDEKVIDDFSIEIQRGDRIGFIGRNGAGKTTLLKILLGELEPSEGSVRVGTKLQVAYFDQLRAGLEPEKTVYDNVAQGSDRVQVGGRDRHVMSYLQDFLFTPERARQPVKALSGGESNRLLLARLFTQPANVLVLDEPTNDLDVETLELLEELLLNFEGTLLLVSHDRAFMDNVVTSVLAFEGEGKVREYVGGYSDWVRQGGKLPPAPWEGAARQRAEPVAEAESGGSRKAPEGASTAGTSPAPKRAKLSYKLQRELDGLPVEIERLEGEVAEFERQVGDPAFYQQDPDTVTATLQALSDKQAELDTAMERWMELEAMVTGEG</sequence>
<dbReference type="GO" id="GO:0016887">
    <property type="term" value="F:ATP hydrolysis activity"/>
    <property type="evidence" value="ECO:0007669"/>
    <property type="project" value="UniProtKB-UniRule"/>
</dbReference>
<dbReference type="KEGG" id="hel:HELO_1753"/>
<dbReference type="CDD" id="cd03221">
    <property type="entry name" value="ABCF_EF-3"/>
    <property type="match status" value="2"/>
</dbReference>
<evidence type="ECO:0000256" key="4">
    <source>
        <dbReference type="ARBA" id="ARBA00022763"/>
    </source>
</evidence>
<feature type="binding site" evidence="11">
    <location>
        <begin position="347"/>
        <end position="354"/>
    </location>
    <ligand>
        <name>ATP</name>
        <dbReference type="ChEBI" id="CHEBI:30616"/>
        <label>2</label>
    </ligand>
</feature>
<feature type="region of interest" description="Disordered" evidence="12">
    <location>
        <begin position="529"/>
        <end position="570"/>
    </location>
</feature>
<evidence type="ECO:0000256" key="12">
    <source>
        <dbReference type="SAM" id="MobiDB-lite"/>
    </source>
</evidence>
<keyword evidence="17" id="KW-1185">Reference proteome</keyword>
<evidence type="ECO:0000256" key="9">
    <source>
        <dbReference type="ARBA" id="ARBA00049360"/>
    </source>
</evidence>
<gene>
    <name evidence="11" type="primary">uup</name>
    <name evidence="14" type="ordered locus">HELO_1753</name>
    <name evidence="15" type="ORF">SR933_02265</name>
</gene>
<dbReference type="InterPro" id="IPR003439">
    <property type="entry name" value="ABC_transporter-like_ATP-bd"/>
</dbReference>